<dbReference type="GO" id="GO:0006313">
    <property type="term" value="P:DNA transposition"/>
    <property type="evidence" value="ECO:0007669"/>
    <property type="project" value="InterPro"/>
</dbReference>
<dbReference type="Pfam" id="PF01548">
    <property type="entry name" value="DEDD_Tnp_IS110"/>
    <property type="match status" value="1"/>
</dbReference>
<dbReference type="AlphaFoldDB" id="A0A1M6ZYK0"/>
<dbReference type="PANTHER" id="PTHR33055">
    <property type="entry name" value="TRANSPOSASE FOR INSERTION SEQUENCE ELEMENT IS1111A"/>
    <property type="match status" value="1"/>
</dbReference>
<proteinExistence type="predicted"/>
<sequence length="146" mass="16062">MENVSIAGIDLAKRSFQLHGAAADGSVAFRKKLSRPQLTAFLSELPRCVVAVEACATSHYSGREIGKLGHEARLIPPVYVKPFVKRQKNDANDAEAIAEAASRPTMRYVSVKSAEQQSQGMVFRARDLFVRQRSQLVNALRGHLAE</sequence>
<evidence type="ECO:0000259" key="1">
    <source>
        <dbReference type="Pfam" id="PF01548"/>
    </source>
</evidence>
<reference evidence="3" key="1">
    <citation type="submission" date="2016-11" db="EMBL/GenBank/DDBJ databases">
        <authorList>
            <person name="Varghese N."/>
            <person name="Submissions S."/>
        </authorList>
    </citation>
    <scope>NUCLEOTIDE SEQUENCE [LARGE SCALE GENOMIC DNA]</scope>
    <source>
        <strain evidence="3">DSM 29327</strain>
    </source>
</reference>
<dbReference type="EMBL" id="FRBN01000011">
    <property type="protein sequence ID" value="SHL35561.1"/>
    <property type="molecule type" value="Genomic_DNA"/>
</dbReference>
<dbReference type="Proteomes" id="UP000184191">
    <property type="component" value="Unassembled WGS sequence"/>
</dbReference>
<accession>A0A1M6ZYK0</accession>
<dbReference type="NCBIfam" id="NF033542">
    <property type="entry name" value="transpos_IS110"/>
    <property type="match status" value="1"/>
</dbReference>
<keyword evidence="3" id="KW-1185">Reference proteome</keyword>
<evidence type="ECO:0000313" key="2">
    <source>
        <dbReference type="EMBL" id="SHL35561.1"/>
    </source>
</evidence>
<protein>
    <submittedName>
        <fullName evidence="2">Transposase</fullName>
    </submittedName>
</protein>
<organism evidence="2 3">
    <name type="scientific">Roseovarius marisflavi</name>
    <dbReference type="NCBI Taxonomy" id="1054996"/>
    <lineage>
        <taxon>Bacteria</taxon>
        <taxon>Pseudomonadati</taxon>
        <taxon>Pseudomonadota</taxon>
        <taxon>Alphaproteobacteria</taxon>
        <taxon>Rhodobacterales</taxon>
        <taxon>Roseobacteraceae</taxon>
        <taxon>Roseovarius</taxon>
    </lineage>
</organism>
<dbReference type="STRING" id="1054996.SAMN05444414_111119"/>
<feature type="domain" description="Transposase IS110-like N-terminal" evidence="1">
    <location>
        <begin position="7"/>
        <end position="145"/>
    </location>
</feature>
<dbReference type="GO" id="GO:0003677">
    <property type="term" value="F:DNA binding"/>
    <property type="evidence" value="ECO:0007669"/>
    <property type="project" value="InterPro"/>
</dbReference>
<dbReference type="PANTHER" id="PTHR33055:SF3">
    <property type="entry name" value="PUTATIVE TRANSPOSASE FOR IS117-RELATED"/>
    <property type="match status" value="1"/>
</dbReference>
<dbReference type="GO" id="GO:0004803">
    <property type="term" value="F:transposase activity"/>
    <property type="evidence" value="ECO:0007669"/>
    <property type="project" value="InterPro"/>
</dbReference>
<evidence type="ECO:0000313" key="3">
    <source>
        <dbReference type="Proteomes" id="UP000184191"/>
    </source>
</evidence>
<dbReference type="InterPro" id="IPR047650">
    <property type="entry name" value="Transpos_IS110"/>
</dbReference>
<name>A0A1M6ZYK0_9RHOB</name>
<dbReference type="InterPro" id="IPR002525">
    <property type="entry name" value="Transp_IS110-like_N"/>
</dbReference>
<gene>
    <name evidence="2" type="ORF">SAMN05444414_111119</name>
</gene>